<protein>
    <recommendedName>
        <fullName evidence="9">CFEM domain-containing protein</fullName>
    </recommendedName>
</protein>
<evidence type="ECO:0000256" key="3">
    <source>
        <dbReference type="ARBA" id="ARBA00022525"/>
    </source>
</evidence>
<evidence type="ECO:0000256" key="8">
    <source>
        <dbReference type="SAM" id="SignalP"/>
    </source>
</evidence>
<dbReference type="Pfam" id="PF21671">
    <property type="entry name" value="CPL1-like"/>
    <property type="match status" value="1"/>
</dbReference>
<dbReference type="SUPFAM" id="SSF49899">
    <property type="entry name" value="Concanavalin A-like lectins/glucanases"/>
    <property type="match status" value="1"/>
</dbReference>
<keyword evidence="4 8" id="KW-0732">Signal</keyword>
<feature type="region of interest" description="Disordered" evidence="7">
    <location>
        <begin position="674"/>
        <end position="923"/>
    </location>
</feature>
<feature type="compositionally biased region" description="Low complexity" evidence="7">
    <location>
        <begin position="1189"/>
        <end position="1227"/>
    </location>
</feature>
<feature type="compositionally biased region" description="Polar residues" evidence="7">
    <location>
        <begin position="1113"/>
        <end position="1122"/>
    </location>
</feature>
<feature type="compositionally biased region" description="Low complexity" evidence="7">
    <location>
        <begin position="743"/>
        <end position="768"/>
    </location>
</feature>
<feature type="domain" description="CFEM" evidence="9">
    <location>
        <begin position="247"/>
        <end position="357"/>
    </location>
</feature>
<keyword evidence="6" id="KW-0326">Glycosidase</keyword>
<dbReference type="OrthoDB" id="3065412at2759"/>
<feature type="region of interest" description="Disordered" evidence="7">
    <location>
        <begin position="1029"/>
        <end position="1159"/>
    </location>
</feature>
<dbReference type="AlphaFoldDB" id="A0A8H5HX13"/>
<dbReference type="PANTHER" id="PTHR34002:SF9">
    <property type="entry name" value="XYLOGLUCAN-SPECIFIC ENDO-BETA-1,4-GLUCANASE A"/>
    <property type="match status" value="1"/>
</dbReference>
<evidence type="ECO:0000256" key="7">
    <source>
        <dbReference type="SAM" id="MobiDB-lite"/>
    </source>
</evidence>
<name>A0A8H5HX13_9AGAR</name>
<feature type="compositionally biased region" description="Low complexity" evidence="7">
    <location>
        <begin position="690"/>
        <end position="718"/>
    </location>
</feature>
<keyword evidence="3" id="KW-0964">Secreted</keyword>
<evidence type="ECO:0000256" key="5">
    <source>
        <dbReference type="ARBA" id="ARBA00023157"/>
    </source>
</evidence>
<dbReference type="EMBL" id="JAACJN010000012">
    <property type="protein sequence ID" value="KAF5391000.1"/>
    <property type="molecule type" value="Genomic_DNA"/>
</dbReference>
<reference evidence="10 11" key="1">
    <citation type="journal article" date="2020" name="ISME J.">
        <title>Uncovering the hidden diversity of litter-decomposition mechanisms in mushroom-forming fungi.</title>
        <authorList>
            <person name="Floudas D."/>
            <person name="Bentzer J."/>
            <person name="Ahren D."/>
            <person name="Johansson T."/>
            <person name="Persson P."/>
            <person name="Tunlid A."/>
        </authorList>
    </citation>
    <scope>NUCLEOTIDE SEQUENCE [LARGE SCALE GENOMIC DNA]</scope>
    <source>
        <strain evidence="10 11">CBS 406.79</strain>
    </source>
</reference>
<evidence type="ECO:0000259" key="9">
    <source>
        <dbReference type="PROSITE" id="PS52012"/>
    </source>
</evidence>
<dbReference type="InterPro" id="IPR013319">
    <property type="entry name" value="GH11/12"/>
</dbReference>
<feature type="compositionally biased region" description="Polar residues" evidence="7">
    <location>
        <begin position="1146"/>
        <end position="1157"/>
    </location>
</feature>
<dbReference type="Pfam" id="PF05730">
    <property type="entry name" value="CFEM"/>
    <property type="match status" value="1"/>
</dbReference>
<organism evidence="10 11">
    <name type="scientific">Collybiopsis confluens</name>
    <dbReference type="NCBI Taxonomy" id="2823264"/>
    <lineage>
        <taxon>Eukaryota</taxon>
        <taxon>Fungi</taxon>
        <taxon>Dikarya</taxon>
        <taxon>Basidiomycota</taxon>
        <taxon>Agaricomycotina</taxon>
        <taxon>Agaricomycetes</taxon>
        <taxon>Agaricomycetidae</taxon>
        <taxon>Agaricales</taxon>
        <taxon>Marasmiineae</taxon>
        <taxon>Omphalotaceae</taxon>
        <taxon>Collybiopsis</taxon>
    </lineage>
</organism>
<dbReference type="InterPro" id="IPR048661">
    <property type="entry name" value="CPL1-like"/>
</dbReference>
<evidence type="ECO:0000256" key="1">
    <source>
        <dbReference type="ARBA" id="ARBA00004613"/>
    </source>
</evidence>
<feature type="region of interest" description="Disordered" evidence="7">
    <location>
        <begin position="986"/>
        <end position="1016"/>
    </location>
</feature>
<dbReference type="GO" id="GO:0000272">
    <property type="term" value="P:polysaccharide catabolic process"/>
    <property type="evidence" value="ECO:0007669"/>
    <property type="project" value="UniProtKB-KW"/>
</dbReference>
<dbReference type="InterPro" id="IPR013320">
    <property type="entry name" value="ConA-like_dom_sf"/>
</dbReference>
<evidence type="ECO:0000256" key="2">
    <source>
        <dbReference type="ARBA" id="ARBA00005519"/>
    </source>
</evidence>
<dbReference type="Proteomes" id="UP000518752">
    <property type="component" value="Unassembled WGS sequence"/>
</dbReference>
<keyword evidence="6" id="KW-0119">Carbohydrate metabolism</keyword>
<dbReference type="GO" id="GO:0008810">
    <property type="term" value="F:cellulase activity"/>
    <property type="evidence" value="ECO:0007669"/>
    <property type="project" value="InterPro"/>
</dbReference>
<feature type="chain" id="PRO_5034840512" description="CFEM domain-containing protein" evidence="8">
    <location>
        <begin position="20"/>
        <end position="1275"/>
    </location>
</feature>
<feature type="compositionally biased region" description="Low complexity" evidence="7">
    <location>
        <begin position="806"/>
        <end position="820"/>
    </location>
</feature>
<keyword evidence="5" id="KW-1015">Disulfide bond</keyword>
<feature type="compositionally biased region" description="Low complexity" evidence="7">
    <location>
        <begin position="1044"/>
        <end position="1074"/>
    </location>
</feature>
<gene>
    <name evidence="10" type="ORF">D9757_003973</name>
</gene>
<dbReference type="PROSITE" id="PS52012">
    <property type="entry name" value="CFEM"/>
    <property type="match status" value="1"/>
</dbReference>
<comment type="similarity">
    <text evidence="2 6">Belongs to the glycosyl hydrolase 12 (cellulase H) family.</text>
</comment>
<feature type="region of interest" description="Disordered" evidence="7">
    <location>
        <begin position="1173"/>
        <end position="1232"/>
    </location>
</feature>
<feature type="compositionally biased region" description="Polar residues" evidence="7">
    <location>
        <begin position="1083"/>
        <end position="1098"/>
    </location>
</feature>
<feature type="signal peptide" evidence="8">
    <location>
        <begin position="1"/>
        <end position="19"/>
    </location>
</feature>
<dbReference type="PANTHER" id="PTHR34002">
    <property type="entry name" value="BLR1656 PROTEIN"/>
    <property type="match status" value="1"/>
</dbReference>
<evidence type="ECO:0000313" key="10">
    <source>
        <dbReference type="EMBL" id="KAF5391000.1"/>
    </source>
</evidence>
<comment type="caution">
    <text evidence="10">The sequence shown here is derived from an EMBL/GenBank/DDBJ whole genome shotgun (WGS) entry which is preliminary data.</text>
</comment>
<feature type="compositionally biased region" description="Low complexity" evidence="7">
    <location>
        <begin position="828"/>
        <end position="918"/>
    </location>
</feature>
<dbReference type="InterPro" id="IPR002594">
    <property type="entry name" value="GH12"/>
</dbReference>
<accession>A0A8H5HX13</accession>
<dbReference type="GO" id="GO:0005576">
    <property type="term" value="C:extracellular region"/>
    <property type="evidence" value="ECO:0007669"/>
    <property type="project" value="UniProtKB-SubCell"/>
</dbReference>
<evidence type="ECO:0000313" key="11">
    <source>
        <dbReference type="Proteomes" id="UP000518752"/>
    </source>
</evidence>
<evidence type="ECO:0000256" key="4">
    <source>
        <dbReference type="ARBA" id="ARBA00022729"/>
    </source>
</evidence>
<feature type="compositionally biased region" description="Gly residues" evidence="7">
    <location>
        <begin position="1129"/>
        <end position="1138"/>
    </location>
</feature>
<keyword evidence="11" id="KW-1185">Reference proteome</keyword>
<feature type="compositionally biased region" description="Polar residues" evidence="7">
    <location>
        <begin position="774"/>
        <end position="787"/>
    </location>
</feature>
<dbReference type="InterPro" id="IPR008427">
    <property type="entry name" value="Extracellular_membr_CFEM_dom"/>
</dbReference>
<comment type="subcellular location">
    <subcellularLocation>
        <location evidence="1">Secreted</location>
    </subcellularLocation>
</comment>
<feature type="compositionally biased region" description="Polar residues" evidence="7">
    <location>
        <begin position="719"/>
        <end position="736"/>
    </location>
</feature>
<dbReference type="Gene3D" id="2.60.120.180">
    <property type="match status" value="1"/>
</dbReference>
<feature type="compositionally biased region" description="Gly residues" evidence="7">
    <location>
        <begin position="791"/>
        <end position="801"/>
    </location>
</feature>
<keyword evidence="6" id="KW-0624">Polysaccharide degradation</keyword>
<evidence type="ECO:0000256" key="6">
    <source>
        <dbReference type="RuleBase" id="RU361163"/>
    </source>
</evidence>
<dbReference type="SMART" id="SM00747">
    <property type="entry name" value="CFEM"/>
    <property type="match status" value="1"/>
</dbReference>
<proteinExistence type="inferred from homology"/>
<dbReference type="Pfam" id="PF01670">
    <property type="entry name" value="Glyco_hydro_12"/>
    <property type="match status" value="1"/>
</dbReference>
<feature type="region of interest" description="Disordered" evidence="7">
    <location>
        <begin position="352"/>
        <end position="375"/>
    </location>
</feature>
<keyword evidence="6" id="KW-0378">Hydrolase</keyword>
<sequence>MFSFSRFSLLVSLLPFAFAAPAANVEKRSEGATMCGLFDTALDGNYELFLNQWGASGATSGSDCASITSLSGNNIAWTTTWNWVGGNGVKSFTNIGLTAGINQKLSAISTIPSVWDWRQTTTGTIVADVAYDMFTSNTAAATTEIMVWLANINAGPISASFNAAGQPNPVASGISLAGHTWNLYSGSNGANAVFSFLPSTAGTQITSFSGDLMTFFTYLIQHEGLGSSQFLTTLQGGTEATMRVTDFVLTSIVAVSVSASASVFKRQQLSLPSCALTCLSSAITSSGCDTTDEKCLCTSSTFINSTSSCITKSCSDTDAATALKGAADLCASVSVTLDTSSIAASVTSPASSASTSATTTAAPSASSTASSDSARTNSALSGVLGLGRTSVSALAARTPMRLRNLFSTLVLSLPVFASAAPEARSRHGTKAVAKNPIVFHRQHRVQRLAQRDLIDICVKIDALVDGDALLKSLISTFFSIPTLDWIFSISSPRPRPSSIALLTSVGQFQHHAPCGTQAASADQNNCCSHKKHCPCAPSPPPPSPLKRRAVSFADAKAYCGDRSVCGVAPGSSSHQEFVCVDTRTSAENCGGCIYAHPWALTDVGSGIDCTKRSSPRALSQRCELSQCVVDVCAEGYIPSQDGSECVRPSRIVPRGLEPTADLLERDEECESSNGYASFVGPWQPSSTSASPGYGSRPSSTSPGYSSGPTPTTGQPIGSLSTYTSPGYGSQPSSTPGYGSEPCSETPGNGSGSGSSSSSEYGTQPSSSSPGYGTRPTSSSEHGGQPTSAPYGHGGTPSGHGGQPITSPAGGAQPSSSPGYGTHPWSSDPGHGSHPTTSPTGGTQPSSSPGYGSQPSSSPGYGAQPSSSPGYGYNPSTAGSGPTPTHSSPPSSSSGSGDPCPESGPSTGAPSSSSSSSPPDDIIVKVPGLATADVNLGSLNEPVTDIAQELGLGGIIYPGHVESVPAGKTPQGGLLSSLGLRRLFAQKRDDSSASGPNAHAYSGLAVRSDKDGLDVGDEISDLDLDLRAEDCDCEDGQGQSGSGNGASSPSSSGDSGAGTSSSQLPPDSSSPSSSSGTEEPCPNDGTTSGVAPAGSTPSSPDDDTIANVPGLTDTDVNLGSLNPTVIGLSNGLGLGGIVSGGHLESVPETNSGPSTGSDLLSGLRAESMVLRAEDCNCEDGDGTGQGQSSGNGASSTSSTSGNGSSSSSGSSGSSASCPAAGSSTGSSPDDIIADVPGLVKADVNLGSLNQPVIGLAKDLGLGGIIYGGHLESAPAS</sequence>